<organism evidence="10 11">
    <name type="scientific">Nocardioides eburneiflavus</name>
    <dbReference type="NCBI Taxonomy" id="2518372"/>
    <lineage>
        <taxon>Bacteria</taxon>
        <taxon>Bacillati</taxon>
        <taxon>Actinomycetota</taxon>
        <taxon>Actinomycetes</taxon>
        <taxon>Propionibacteriales</taxon>
        <taxon>Nocardioidaceae</taxon>
        <taxon>Nocardioides</taxon>
    </lineage>
</organism>
<dbReference type="InterPro" id="IPR051785">
    <property type="entry name" value="MMCE/EMCE_epimerase"/>
</dbReference>
<keyword evidence="3" id="KW-0479">Metal-binding</keyword>
<dbReference type="GO" id="GO:0004493">
    <property type="term" value="F:methylmalonyl-CoA epimerase activity"/>
    <property type="evidence" value="ECO:0007669"/>
    <property type="project" value="TreeGrafter"/>
</dbReference>
<evidence type="ECO:0000256" key="3">
    <source>
        <dbReference type="ARBA" id="ARBA00022723"/>
    </source>
</evidence>
<comment type="similarity">
    <text evidence="2 8">Belongs to the extradiol ring-cleavage dioxygenase family.</text>
</comment>
<dbReference type="Proteomes" id="UP000297496">
    <property type="component" value="Unassembled WGS sequence"/>
</dbReference>
<dbReference type="AlphaFoldDB" id="A0A4Z1C6T6"/>
<evidence type="ECO:0000313" key="11">
    <source>
        <dbReference type="Proteomes" id="UP000297496"/>
    </source>
</evidence>
<protein>
    <submittedName>
        <fullName evidence="10">Glyoxalase</fullName>
    </submittedName>
</protein>
<dbReference type="InterPro" id="IPR004360">
    <property type="entry name" value="Glyas_Fos-R_dOase_dom"/>
</dbReference>
<feature type="domain" description="VOC" evidence="9">
    <location>
        <begin position="146"/>
        <end position="266"/>
    </location>
</feature>
<dbReference type="SUPFAM" id="SSF54593">
    <property type="entry name" value="Glyoxalase/Bleomycin resistance protein/Dihydroxybiphenyl dioxygenase"/>
    <property type="match status" value="1"/>
</dbReference>
<dbReference type="PANTHER" id="PTHR43048">
    <property type="entry name" value="METHYLMALONYL-COA EPIMERASE"/>
    <property type="match status" value="1"/>
</dbReference>
<dbReference type="GO" id="GO:0046491">
    <property type="term" value="P:L-methylmalonyl-CoA metabolic process"/>
    <property type="evidence" value="ECO:0007669"/>
    <property type="project" value="TreeGrafter"/>
</dbReference>
<evidence type="ECO:0000256" key="4">
    <source>
        <dbReference type="ARBA" id="ARBA00022797"/>
    </source>
</evidence>
<gene>
    <name evidence="10" type="ORF">EXE59_14870</name>
</gene>
<comment type="cofactor">
    <cofactor evidence="1 8">
        <name>Fe(2+)</name>
        <dbReference type="ChEBI" id="CHEBI:29033"/>
    </cofactor>
</comment>
<evidence type="ECO:0000256" key="2">
    <source>
        <dbReference type="ARBA" id="ARBA00008784"/>
    </source>
</evidence>
<keyword evidence="4 8" id="KW-0058">Aromatic hydrocarbons catabolism</keyword>
<dbReference type="GO" id="GO:0051213">
    <property type="term" value="F:dioxygenase activity"/>
    <property type="evidence" value="ECO:0007669"/>
    <property type="project" value="UniProtKB-KW"/>
</dbReference>
<evidence type="ECO:0000256" key="7">
    <source>
        <dbReference type="ARBA" id="ARBA00023004"/>
    </source>
</evidence>
<dbReference type="PANTHER" id="PTHR43048:SF3">
    <property type="entry name" value="METHYLMALONYL-COA EPIMERASE, MITOCHONDRIAL"/>
    <property type="match status" value="1"/>
</dbReference>
<dbReference type="Gene3D" id="3.10.180.10">
    <property type="entry name" value="2,3-Dihydroxybiphenyl 1,2-Dioxygenase, domain 1"/>
    <property type="match status" value="2"/>
</dbReference>
<dbReference type="Pfam" id="PF00903">
    <property type="entry name" value="Glyoxalase"/>
    <property type="match status" value="1"/>
</dbReference>
<keyword evidence="7 8" id="KW-0408">Iron</keyword>
<dbReference type="PROSITE" id="PS00082">
    <property type="entry name" value="EXTRADIOL_DIOXYGENAS"/>
    <property type="match status" value="1"/>
</dbReference>
<dbReference type="InterPro" id="IPR029068">
    <property type="entry name" value="Glyas_Bleomycin-R_OHBP_Dase"/>
</dbReference>
<sequence length="312" mass="34513">MRIHSLGYVGVESPAASEWLALGPDVYGLEVEEKSDSAGESVLRVSWDDRAYRLAVHPGPDHKLAYIGWELHSATDLDGAVAELRAHGVEVTEAKPEERADRSVRYLFHFKDPFGNRHELFSGQLTFEGRFRGGHYQSQFVTGSQGLGHAVLVVPDIEQAVEFFTRVLGLKTSDITRVGGPFSEMWFLRAANPRHHSLGLMGMAGMSGLQHVMIETKNMDAVGMAYDAAHKAGLPISSSMGRHIGDRMLSFYARTPTGFDFEIGWDSIQVDDGSWSAQYFDSAEGWVGEVWGHEYSHLGMNPTVHPVDPQHS</sequence>
<dbReference type="CDD" id="cd07252">
    <property type="entry name" value="BphC1-RGP6_N_like"/>
    <property type="match status" value="1"/>
</dbReference>
<dbReference type="RefSeq" id="WP_135839605.1">
    <property type="nucleotide sequence ID" value="NZ_SRRO01000001.1"/>
</dbReference>
<accession>A0A4Z1C6T6</accession>
<name>A0A4Z1C6T6_9ACTN</name>
<dbReference type="GO" id="GO:0008198">
    <property type="term" value="F:ferrous iron binding"/>
    <property type="evidence" value="ECO:0007669"/>
    <property type="project" value="InterPro"/>
</dbReference>
<dbReference type="OrthoDB" id="6909416at2"/>
<proteinExistence type="inferred from homology"/>
<dbReference type="EMBL" id="SRRO01000001">
    <property type="protein sequence ID" value="TGN65102.1"/>
    <property type="molecule type" value="Genomic_DNA"/>
</dbReference>
<reference evidence="10 11" key="1">
    <citation type="submission" date="2019-04" db="EMBL/GenBank/DDBJ databases">
        <title>Three New Species of Nocardioides, Nocardioides euryhalodurans sp. nov., Nocardioides seonyuensis sp. nov. and Nocardioides eburneoflavus sp. nov. Isolated from Soil.</title>
        <authorList>
            <person name="Roh S.G."/>
            <person name="Lee C."/>
            <person name="Kim M.-K."/>
            <person name="Kim S.B."/>
        </authorList>
    </citation>
    <scope>NUCLEOTIDE SEQUENCE [LARGE SCALE GENOMIC DNA]</scope>
    <source>
        <strain evidence="10 11">MMS17-SY213</strain>
    </source>
</reference>
<keyword evidence="5 8" id="KW-0223">Dioxygenase</keyword>
<evidence type="ECO:0000256" key="5">
    <source>
        <dbReference type="ARBA" id="ARBA00022964"/>
    </source>
</evidence>
<evidence type="ECO:0000256" key="8">
    <source>
        <dbReference type="RuleBase" id="RU000683"/>
    </source>
</evidence>
<keyword evidence="11" id="KW-1185">Reference proteome</keyword>
<dbReference type="InterPro" id="IPR037523">
    <property type="entry name" value="VOC_core"/>
</dbReference>
<evidence type="ECO:0000259" key="9">
    <source>
        <dbReference type="PROSITE" id="PS51819"/>
    </source>
</evidence>
<dbReference type="PROSITE" id="PS51819">
    <property type="entry name" value="VOC"/>
    <property type="match status" value="2"/>
</dbReference>
<dbReference type="InterPro" id="IPR000486">
    <property type="entry name" value="Xdiol_ring_cleave_dOase_1/2"/>
</dbReference>
<comment type="caution">
    <text evidence="10">The sequence shown here is derived from an EMBL/GenBank/DDBJ whole genome shotgun (WGS) entry which is preliminary data.</text>
</comment>
<evidence type="ECO:0000256" key="6">
    <source>
        <dbReference type="ARBA" id="ARBA00023002"/>
    </source>
</evidence>
<evidence type="ECO:0000313" key="10">
    <source>
        <dbReference type="EMBL" id="TGN65102.1"/>
    </source>
</evidence>
<feature type="domain" description="VOC" evidence="9">
    <location>
        <begin position="5"/>
        <end position="123"/>
    </location>
</feature>
<keyword evidence="6 8" id="KW-0560">Oxidoreductase</keyword>
<evidence type="ECO:0000256" key="1">
    <source>
        <dbReference type="ARBA" id="ARBA00001954"/>
    </source>
</evidence>
<dbReference type="Pfam" id="PF22632">
    <property type="entry name" value="BphC_D1"/>
    <property type="match status" value="1"/>
</dbReference>